<dbReference type="EMBL" id="CP003380">
    <property type="protein sequence ID" value="AFJ02148.1"/>
    <property type="molecule type" value="Genomic_DNA"/>
</dbReference>
<protein>
    <recommendedName>
        <fullName evidence="1">Glyoxalase/fosfomycin resistance/dioxygenase domain-containing protein</fullName>
    </recommendedName>
</protein>
<dbReference type="InterPro" id="IPR004360">
    <property type="entry name" value="Glyas_Fos-R_dOase_dom"/>
</dbReference>
<reference evidence="2 3" key="1">
    <citation type="journal article" date="2012" name="J. Bacteriol.">
        <title>Complete genome sequences of Methylophaga sp. strain JAM1 and Methylophaga sp. strain JAM7.</title>
        <authorList>
            <person name="Villeneuve C."/>
            <person name="Martineau C."/>
            <person name="Mauffrey F."/>
            <person name="Villemur R."/>
        </authorList>
    </citation>
    <scope>NUCLEOTIDE SEQUENCE [LARGE SCALE GENOMIC DNA]</scope>
    <source>
        <strain evidence="2 3">JAM7</strain>
    </source>
</reference>
<dbReference type="HOGENOM" id="CLU_147344_1_1_6"/>
<dbReference type="CDD" id="cd08356">
    <property type="entry name" value="VOC_CChe_VCA0619_like"/>
    <property type="match status" value="1"/>
</dbReference>
<evidence type="ECO:0000259" key="1">
    <source>
        <dbReference type="Pfam" id="PF00903"/>
    </source>
</evidence>
<evidence type="ECO:0000313" key="3">
    <source>
        <dbReference type="Proteomes" id="UP000009145"/>
    </source>
</evidence>
<dbReference type="InterPro" id="IPR029068">
    <property type="entry name" value="Glyas_Bleomycin-R_OHBP_Dase"/>
</dbReference>
<dbReference type="eggNOG" id="COG0346">
    <property type="taxonomic scope" value="Bacteria"/>
</dbReference>
<dbReference type="AlphaFoldDB" id="I1YGV5"/>
<evidence type="ECO:0000313" key="2">
    <source>
        <dbReference type="EMBL" id="AFJ02148.1"/>
    </source>
</evidence>
<name>I1YGV5_METFJ</name>
<sequence>MKNLKTIELKAFIPAKDYALSKQFYGDLGFTMASDTNGIAYFHFESCSFLLQDFYQQELAENLMMHLLVADANAWHQHLTDIGLAEKYGIKLSKVSAQPWGMLDFVLVDPSGVLWRFGQNI</sequence>
<dbReference type="KEGG" id="mec:Q7C_979"/>
<accession>I1YGV5</accession>
<proteinExistence type="predicted"/>
<dbReference type="OrthoDB" id="674527at2"/>
<gene>
    <name evidence="2" type="ordered locus">Q7C_979</name>
</gene>
<dbReference type="RefSeq" id="WP_014703568.1">
    <property type="nucleotide sequence ID" value="NC_017856.1"/>
</dbReference>
<organism evidence="2 3">
    <name type="scientific">Methylophaga frappieri (strain ATCC BAA-2434 / DSM 25690 / JAM7)</name>
    <dbReference type="NCBI Taxonomy" id="754477"/>
    <lineage>
        <taxon>Bacteria</taxon>
        <taxon>Pseudomonadati</taxon>
        <taxon>Pseudomonadota</taxon>
        <taxon>Gammaproteobacteria</taxon>
        <taxon>Thiotrichales</taxon>
        <taxon>Piscirickettsiaceae</taxon>
        <taxon>Methylophaga</taxon>
    </lineage>
</organism>
<dbReference type="Gene3D" id="3.10.180.10">
    <property type="entry name" value="2,3-Dihydroxybiphenyl 1,2-Dioxygenase, domain 1"/>
    <property type="match status" value="1"/>
</dbReference>
<keyword evidence="3" id="KW-1185">Reference proteome</keyword>
<feature type="domain" description="Glyoxalase/fosfomycin resistance/dioxygenase" evidence="1">
    <location>
        <begin position="13"/>
        <end position="117"/>
    </location>
</feature>
<dbReference type="SUPFAM" id="SSF54593">
    <property type="entry name" value="Glyoxalase/Bleomycin resistance protein/Dihydroxybiphenyl dioxygenase"/>
    <property type="match status" value="1"/>
</dbReference>
<dbReference type="Pfam" id="PF00903">
    <property type="entry name" value="Glyoxalase"/>
    <property type="match status" value="1"/>
</dbReference>
<dbReference type="STRING" id="754477.Q7C_979"/>
<dbReference type="PATRIC" id="fig|754477.3.peg.968"/>
<dbReference type="Proteomes" id="UP000009145">
    <property type="component" value="Chromosome"/>
</dbReference>